<dbReference type="PANTHER" id="PTHR45726">
    <property type="entry name" value="LEUKOTRIENE A-4 HYDROLASE"/>
    <property type="match status" value="1"/>
</dbReference>
<keyword evidence="2" id="KW-0479">Metal-binding</keyword>
<keyword evidence="3" id="KW-0732">Signal</keyword>
<reference evidence="5" key="1">
    <citation type="submission" date="2022-07" db="EMBL/GenBank/DDBJ databases">
        <title>Description and genome-wide analysis of Profundicola chukchiensis gen. nov., sp. nov., marine bacteria isolated from bottom sediments of the Chukchi Sea.</title>
        <authorList>
            <person name="Romanenko L."/>
            <person name="Otstavnykh N."/>
            <person name="Kurilenko V."/>
            <person name="Eremeev V."/>
            <person name="Velansky P."/>
            <person name="Mikhailov V."/>
            <person name="Isaeva M."/>
        </authorList>
    </citation>
    <scope>NUCLEOTIDE SEQUENCE</scope>
    <source>
        <strain evidence="5">KMM 9713</strain>
    </source>
</reference>
<dbReference type="InterPro" id="IPR034015">
    <property type="entry name" value="M1_LTA4H"/>
</dbReference>
<dbReference type="Gene3D" id="1.10.390.10">
    <property type="entry name" value="Neutral Protease Domain 2"/>
    <property type="match status" value="1"/>
</dbReference>
<evidence type="ECO:0000313" key="6">
    <source>
        <dbReference type="Proteomes" id="UP001152599"/>
    </source>
</evidence>
<name>A0A9X4RW79_9FLAO</name>
<dbReference type="GO" id="GO:0008270">
    <property type="term" value="F:zinc ion binding"/>
    <property type="evidence" value="ECO:0007669"/>
    <property type="project" value="InterPro"/>
</dbReference>
<accession>A0A9X4RW79</accession>
<feature type="domain" description="Peptidase M1 membrane alanine aminopeptidase" evidence="4">
    <location>
        <begin position="346"/>
        <end position="497"/>
    </location>
</feature>
<evidence type="ECO:0000256" key="3">
    <source>
        <dbReference type="SAM" id="SignalP"/>
    </source>
</evidence>
<dbReference type="GO" id="GO:0008237">
    <property type="term" value="F:metallopeptidase activity"/>
    <property type="evidence" value="ECO:0007669"/>
    <property type="project" value="InterPro"/>
</dbReference>
<evidence type="ECO:0000259" key="4">
    <source>
        <dbReference type="Pfam" id="PF01433"/>
    </source>
</evidence>
<feature type="binding site" evidence="2">
    <location>
        <position position="381"/>
    </location>
    <ligand>
        <name>Zn(2+)</name>
        <dbReference type="ChEBI" id="CHEBI:29105"/>
        <note>catalytic</note>
    </ligand>
</feature>
<feature type="signal peptide" evidence="3">
    <location>
        <begin position="1"/>
        <end position="20"/>
    </location>
</feature>
<comment type="cofactor">
    <cofactor evidence="2">
        <name>Zn(2+)</name>
        <dbReference type="ChEBI" id="CHEBI:29105"/>
    </cofactor>
    <text evidence="2">Binds 1 zinc ion per subunit.</text>
</comment>
<evidence type="ECO:0000313" key="5">
    <source>
        <dbReference type="EMBL" id="MDG4945552.1"/>
    </source>
</evidence>
<comment type="caution">
    <text evidence="5">The sequence shown here is derived from an EMBL/GenBank/DDBJ whole genome shotgun (WGS) entry which is preliminary data.</text>
</comment>
<feature type="active site" description="Proton donor" evidence="1">
    <location>
        <position position="443"/>
    </location>
</feature>
<dbReference type="CDD" id="cd09604">
    <property type="entry name" value="M1_APN_like"/>
    <property type="match status" value="1"/>
</dbReference>
<feature type="chain" id="PRO_5040896786" evidence="3">
    <location>
        <begin position="21"/>
        <end position="617"/>
    </location>
</feature>
<feature type="binding site" evidence="2">
    <location>
        <position position="362"/>
    </location>
    <ligand>
        <name>Zn(2+)</name>
        <dbReference type="ChEBI" id="CHEBI:29105"/>
        <note>catalytic</note>
    </ligand>
</feature>
<gene>
    <name evidence="5" type="ORF">NMK71_03930</name>
</gene>
<dbReference type="PANTHER" id="PTHR45726:SF3">
    <property type="entry name" value="LEUKOTRIENE A-4 HYDROLASE"/>
    <property type="match status" value="1"/>
</dbReference>
<dbReference type="RefSeq" id="WP_304420138.1">
    <property type="nucleotide sequence ID" value="NZ_JANCMU010000001.1"/>
</dbReference>
<dbReference type="SUPFAM" id="SSF55486">
    <property type="entry name" value="Metalloproteases ('zincins'), catalytic domain"/>
    <property type="match status" value="1"/>
</dbReference>
<organism evidence="5 6">
    <name type="scientific">Profundicola chukchiensis</name>
    <dbReference type="NCBI Taxonomy" id="2961959"/>
    <lineage>
        <taxon>Bacteria</taxon>
        <taxon>Pseudomonadati</taxon>
        <taxon>Bacteroidota</taxon>
        <taxon>Flavobacteriia</taxon>
        <taxon>Flavobacteriales</taxon>
        <taxon>Weeksellaceae</taxon>
        <taxon>Profundicola</taxon>
    </lineage>
</organism>
<dbReference type="Proteomes" id="UP001152599">
    <property type="component" value="Unassembled WGS sequence"/>
</dbReference>
<dbReference type="InterPro" id="IPR027268">
    <property type="entry name" value="Peptidase_M4/M1_CTD_sf"/>
</dbReference>
<feature type="binding site" evidence="2">
    <location>
        <position position="358"/>
    </location>
    <ligand>
        <name>Zn(2+)</name>
        <dbReference type="ChEBI" id="CHEBI:29105"/>
        <note>catalytic</note>
    </ligand>
</feature>
<protein>
    <submittedName>
        <fullName evidence="5">M1 family metallopeptidase</fullName>
    </submittedName>
</protein>
<keyword evidence="2" id="KW-0862">Zinc</keyword>
<dbReference type="AlphaFoldDB" id="A0A9X4RW79"/>
<keyword evidence="6" id="KW-1185">Reference proteome</keyword>
<proteinExistence type="predicted"/>
<evidence type="ECO:0000256" key="1">
    <source>
        <dbReference type="PIRSR" id="PIRSR634015-1"/>
    </source>
</evidence>
<dbReference type="InterPro" id="IPR014782">
    <property type="entry name" value="Peptidase_M1_dom"/>
</dbReference>
<sequence>MKKLSWLLMASICVPLSAQSYWQQFVDYKMDIHMQVDKFQYDGKMEVTYSNNSDDTLDKIYFHLYYNAFQPGSLMDERLKSIEDPDRRMTNNVGTKDNPIYESRISKLTPEEIGFVKMNSIHQNGKALDFKSMGTILEVSLKEPLGPKSSTTLKLDWKSQVPKIIRRGGRDSSEGIDFSMTQWYPKIAQYDTEGWHLDEYIGREFYAPFGNFDVKITLPSNYIVGASGELQNEDSMPGYSNKKFKKRSNITWNFKAENIHDFAWGADPDYVVEKQQVPNGPVLYYLYDKNLDKEFVNHWQTAKPKVVEFFQFMDKNFGAYPWSTYSIIQGGDGGMEYGTSTLITGKRNFESLLGVIYHEAAHSWFQHLFAFDETRDEWMDEGFTTYAEAAAMAEIMDANKNQINPFQGAYNGYYHLAQSGKEEPMSLLADYYDTNFAYSLAAYYKGQVYVAQLGYIIGEDALKETFKKFYEDWSMKHPKLGDFQKVAQEVSGINLKWYNNLFVNTIRTIDYGVEKVEGRKVSLKNHSNFAMPLDVLVTYKDGSKELFYIPINAMRGSKEKENKFYQGIKSTQLKDWGWTYDSYEFEAAKDVQKVEIDYTQRLADVNRANNIYPAPQP</sequence>
<dbReference type="EMBL" id="JANCMU010000001">
    <property type="protein sequence ID" value="MDG4945552.1"/>
    <property type="molecule type" value="Genomic_DNA"/>
</dbReference>
<evidence type="ECO:0000256" key="2">
    <source>
        <dbReference type="PIRSR" id="PIRSR634015-3"/>
    </source>
</evidence>
<dbReference type="Pfam" id="PF01433">
    <property type="entry name" value="Peptidase_M1"/>
    <property type="match status" value="1"/>
</dbReference>
<feature type="active site" description="Proton acceptor" evidence="1">
    <location>
        <position position="359"/>
    </location>
</feature>